<feature type="transmembrane region" description="Helical" evidence="1">
    <location>
        <begin position="414"/>
        <end position="434"/>
    </location>
</feature>
<accession>Q8II86</accession>
<evidence type="ECO:0000313" key="3">
    <source>
        <dbReference type="Proteomes" id="UP000001450"/>
    </source>
</evidence>
<dbReference type="AlphaFoldDB" id="Q8II86"/>
<dbReference type="Proteomes" id="UP000001450">
    <property type="component" value="Chromosome 11"/>
</dbReference>
<dbReference type="VEuPathDB" id="PlasmoDB:PF3D7_1127700"/>
<evidence type="ECO:0000256" key="1">
    <source>
        <dbReference type="SAM" id="Phobius"/>
    </source>
</evidence>
<dbReference type="FunCoup" id="Q8II86">
    <property type="interactions" value="1"/>
</dbReference>
<dbReference type="GeneID" id="810835"/>
<dbReference type="HOGENOM" id="CLU_635353_0_0_1"/>
<dbReference type="PaxDb" id="5833-PF11_0288"/>
<dbReference type="OrthoDB" id="387530at2759"/>
<keyword evidence="1" id="KW-1133">Transmembrane helix</keyword>
<dbReference type="InParanoid" id="Q8II86"/>
<gene>
    <name evidence="2" type="ORF">PF3D7_1127700</name>
</gene>
<keyword evidence="1" id="KW-0472">Membrane</keyword>
<dbReference type="EMBL" id="LN999945">
    <property type="protein sequence ID" value="CZT98939.1"/>
    <property type="molecule type" value="Genomic_DNA"/>
</dbReference>
<reference evidence="2 3" key="1">
    <citation type="journal article" date="2002" name="Nature">
        <title>Genome sequence of the human malaria parasite Plasmodium falciparum.</title>
        <authorList>
            <person name="Gardner M.J."/>
            <person name="Hall N."/>
            <person name="Fung E."/>
            <person name="White O."/>
            <person name="Berriman M."/>
            <person name="Hyman R.W."/>
            <person name="Carlton J.M."/>
            <person name="Pain A."/>
            <person name="Nelson K.E."/>
            <person name="Bowman S."/>
            <person name="Paulsen I.T."/>
            <person name="James K."/>
            <person name="Eisen J.A."/>
            <person name="Rutherford K."/>
            <person name="Salzberg S.L."/>
            <person name="Craig A."/>
            <person name="Kyes S."/>
            <person name="Chan M.S."/>
            <person name="Nene V."/>
            <person name="Shallom S.J."/>
            <person name="Suh B."/>
            <person name="Peterson J."/>
            <person name="Angiuoli S."/>
            <person name="Pertea M."/>
            <person name="Allen J."/>
            <person name="Selengut J."/>
            <person name="Haft D."/>
            <person name="Mather M.W."/>
            <person name="Vaidya A.B."/>
            <person name="Martin D.M."/>
            <person name="Fairlamb A.H."/>
            <person name="Fraunholz M.J."/>
            <person name="Roos D.S."/>
            <person name="Ralph S.A."/>
            <person name="McFadden G.I."/>
            <person name="Cummings L.M."/>
            <person name="Subramanian G.M."/>
            <person name="Mungall C."/>
            <person name="Venter J.C."/>
            <person name="Carucci D.J."/>
            <person name="Hoffman S.L."/>
            <person name="Newbold C."/>
            <person name="Davis R.W."/>
            <person name="Fraser C.M."/>
            <person name="Barrell B."/>
        </authorList>
    </citation>
    <scope>NUCLEOTIDE SEQUENCE [LARGE SCALE GENOMIC DNA]</scope>
    <source>
        <strain evidence="3">Isolate 3D7</strain>
    </source>
</reference>
<organism evidence="2 3">
    <name type="scientific">Plasmodium falciparum (isolate 3D7)</name>
    <dbReference type="NCBI Taxonomy" id="36329"/>
    <lineage>
        <taxon>Eukaryota</taxon>
        <taxon>Sar</taxon>
        <taxon>Alveolata</taxon>
        <taxon>Apicomplexa</taxon>
        <taxon>Aconoidasida</taxon>
        <taxon>Haemosporida</taxon>
        <taxon>Plasmodiidae</taxon>
        <taxon>Plasmodium</taxon>
        <taxon>Plasmodium (Laverania)</taxon>
    </lineage>
</organism>
<name>Q8II86_PLAF7</name>
<keyword evidence="1" id="KW-0812">Transmembrane</keyword>
<proteinExistence type="predicted"/>
<sequence length="447" mass="53074">MREINVNCVGEMKYETNNNKKKDTNEKNIFLFKEREMKDNNHNMYNNDMHNNDMHNNDMHNNDMHNDDTAIQEIHIVEEKKFLIYPENENSLKFDDNIDDDKSTNYSSIDKSVHIINNSICTIKSNLKYIKSIININEATQSDYTYEDEDINSYKTSSDTSSFVKTYDNINEEDYTSKNSNENNFEFLLNKVINSKKEEKQLDALDIIDECISIGNLYNRKDKKHNEINEENKKNNNINNYEFNTQDTKNGYEKLVPNNDNNIITLNNKMVSDVALNISIEQKNKKNNYITQINNINDDNKNIINSKQLENIPSNNKQKDTTKFSLLKKLSLNKNSVIQLQNVQDDHTPMDEKNKDSRCEGIKTYNRLGIALYKLINLLPNEKRNKLEDYLRIFFKNKERLTILLRERKYLSNFIIYTFFFLSYIFFGFVIIFLKRIVYHIFYDQDL</sequence>
<dbReference type="RefSeq" id="XP_001347959.2">
    <property type="nucleotide sequence ID" value="XM_001347923.2"/>
</dbReference>
<evidence type="ECO:0000313" key="2">
    <source>
        <dbReference type="EMBL" id="CZT98939.1"/>
    </source>
</evidence>
<dbReference type="OMA" id="DECISMK"/>
<protein>
    <submittedName>
        <fullName evidence="2">Uncharacterized protein</fullName>
    </submittedName>
</protein>
<dbReference type="PhylomeDB" id="Q8II86"/>
<dbReference type="KEGG" id="pfa:PF3D7_1127700"/>
<keyword evidence="3" id="KW-1185">Reference proteome</keyword>